<proteinExistence type="predicted"/>
<dbReference type="InterPro" id="IPR047128">
    <property type="entry name" value="PhyH"/>
</dbReference>
<accession>A0A6A5YDW1</accession>
<dbReference type="GO" id="GO:0001561">
    <property type="term" value="P:fatty acid alpha-oxidation"/>
    <property type="evidence" value="ECO:0007669"/>
    <property type="project" value="InterPro"/>
</dbReference>
<dbReference type="PANTHER" id="PTHR21308:SF8">
    <property type="entry name" value="PHYTANOYL-COA DIOXYGENASE FAMILY PROTEIN (AFU_ORTHOLOGUE AFUA_2G09620)"/>
    <property type="match status" value="1"/>
</dbReference>
<sequence>MSSDGVNGKSNGRAHQAKIPHRLFSTQEPPSLSAFASLCSQKISSQDYPLCTTVTSNIPIYDLSNFPLSTTSAATISSLQDEWYHILLSGPGVIVLKNLYSDHSVLSSATDVFSTILTTEANSSTTKKGDHFAASTANARIWNSLGKHCLTNPSSFLAYYSNPWLHHVCEAYLGPSHRLTAQVNIVRPGGLPQVSHRDYHLGFQTAEAVARFPQAVHAASALLTLQGAVAHTDMPLASGPTRFLPFSQQFEEGYVAYRRKEFDDFFLENWVSVPLEAGDGVFFSPALMHAAGANQTVGVQRTANLLQLSSAFGRAMESVDAVSMVERCWEGLRGMVADKGLDDVGVRAVLNAVGDGYPFPTNLDRRPPAPGGMAPESEQDTLLRGLRENWDTERIVAELEQTREDSRA</sequence>
<reference evidence="1" key="1">
    <citation type="journal article" date="2020" name="Stud. Mycol.">
        <title>101 Dothideomycetes genomes: a test case for predicting lifestyles and emergence of pathogens.</title>
        <authorList>
            <person name="Haridas S."/>
            <person name="Albert R."/>
            <person name="Binder M."/>
            <person name="Bloem J."/>
            <person name="Labutti K."/>
            <person name="Salamov A."/>
            <person name="Andreopoulos B."/>
            <person name="Baker S."/>
            <person name="Barry K."/>
            <person name="Bills G."/>
            <person name="Bluhm B."/>
            <person name="Cannon C."/>
            <person name="Castanera R."/>
            <person name="Culley D."/>
            <person name="Daum C."/>
            <person name="Ezra D."/>
            <person name="Gonzalez J."/>
            <person name="Henrissat B."/>
            <person name="Kuo A."/>
            <person name="Liang C."/>
            <person name="Lipzen A."/>
            <person name="Lutzoni F."/>
            <person name="Magnuson J."/>
            <person name="Mondo S."/>
            <person name="Nolan M."/>
            <person name="Ohm R."/>
            <person name="Pangilinan J."/>
            <person name="Park H.-J."/>
            <person name="Ramirez L."/>
            <person name="Alfaro M."/>
            <person name="Sun H."/>
            <person name="Tritt A."/>
            <person name="Yoshinaga Y."/>
            <person name="Zwiers L.-H."/>
            <person name="Turgeon B."/>
            <person name="Goodwin S."/>
            <person name="Spatafora J."/>
            <person name="Crous P."/>
            <person name="Grigoriev I."/>
        </authorList>
    </citation>
    <scope>NUCLEOTIDE SEQUENCE</scope>
    <source>
        <strain evidence="1">CBS 121410</strain>
    </source>
</reference>
<dbReference type="SUPFAM" id="SSF51197">
    <property type="entry name" value="Clavaminate synthase-like"/>
    <property type="match status" value="1"/>
</dbReference>
<dbReference type="EMBL" id="ML978714">
    <property type="protein sequence ID" value="KAF2089713.1"/>
    <property type="molecule type" value="Genomic_DNA"/>
</dbReference>
<dbReference type="InterPro" id="IPR008775">
    <property type="entry name" value="Phytyl_CoA_dOase-like"/>
</dbReference>
<organism evidence="1 2">
    <name type="scientific">Saccharata proteae CBS 121410</name>
    <dbReference type="NCBI Taxonomy" id="1314787"/>
    <lineage>
        <taxon>Eukaryota</taxon>
        <taxon>Fungi</taxon>
        <taxon>Dikarya</taxon>
        <taxon>Ascomycota</taxon>
        <taxon>Pezizomycotina</taxon>
        <taxon>Dothideomycetes</taxon>
        <taxon>Dothideomycetes incertae sedis</taxon>
        <taxon>Botryosphaeriales</taxon>
        <taxon>Saccharataceae</taxon>
        <taxon>Saccharata</taxon>
    </lineage>
</organism>
<keyword evidence="1" id="KW-0223">Dioxygenase</keyword>
<keyword evidence="2" id="KW-1185">Reference proteome</keyword>
<dbReference type="Pfam" id="PF05721">
    <property type="entry name" value="PhyH"/>
    <property type="match status" value="1"/>
</dbReference>
<gene>
    <name evidence="1" type="ORF">K490DRAFT_63848</name>
</gene>
<dbReference type="PANTHER" id="PTHR21308">
    <property type="entry name" value="PHYTANOYL-COA ALPHA-HYDROXYLASE"/>
    <property type="match status" value="1"/>
</dbReference>
<evidence type="ECO:0000313" key="1">
    <source>
        <dbReference type="EMBL" id="KAF2089713.1"/>
    </source>
</evidence>
<dbReference type="AlphaFoldDB" id="A0A6A5YDW1"/>
<evidence type="ECO:0000313" key="2">
    <source>
        <dbReference type="Proteomes" id="UP000799776"/>
    </source>
</evidence>
<protein>
    <submittedName>
        <fullName evidence="1">Phytanoyl-CoA dioxygenase-like protein</fullName>
    </submittedName>
</protein>
<dbReference type="Gene3D" id="2.60.120.620">
    <property type="entry name" value="q2cbj1_9rhob like domain"/>
    <property type="match status" value="1"/>
</dbReference>
<dbReference type="Proteomes" id="UP000799776">
    <property type="component" value="Unassembled WGS sequence"/>
</dbReference>
<dbReference type="OrthoDB" id="187894at2759"/>
<keyword evidence="1" id="KW-0560">Oxidoreductase</keyword>
<dbReference type="GO" id="GO:0048244">
    <property type="term" value="F:phytanoyl-CoA dioxygenase activity"/>
    <property type="evidence" value="ECO:0007669"/>
    <property type="project" value="InterPro"/>
</dbReference>
<name>A0A6A5YDW1_9PEZI</name>